<feature type="transmembrane region" description="Helical" evidence="15">
    <location>
        <begin position="669"/>
        <end position="688"/>
    </location>
</feature>
<dbReference type="PRINTS" id="PR00248">
    <property type="entry name" value="GPCRMGR"/>
</dbReference>
<feature type="chain" id="PRO_5042855129" description="Glutamate receptor" evidence="16">
    <location>
        <begin position="24"/>
        <end position="946"/>
    </location>
</feature>
<evidence type="ECO:0000256" key="14">
    <source>
        <dbReference type="SAM" id="MobiDB-lite"/>
    </source>
</evidence>
<protein>
    <recommendedName>
        <fullName evidence="13">Glutamate receptor</fullName>
    </recommendedName>
</protein>
<dbReference type="InterPro" id="IPR028082">
    <property type="entry name" value="Peripla_BP_I"/>
</dbReference>
<dbReference type="Gene3D" id="1.10.287.70">
    <property type="match status" value="1"/>
</dbReference>
<evidence type="ECO:0000256" key="1">
    <source>
        <dbReference type="ARBA" id="ARBA00004141"/>
    </source>
</evidence>
<feature type="transmembrane region" description="Helical" evidence="15">
    <location>
        <begin position="584"/>
        <end position="603"/>
    </location>
</feature>
<dbReference type="PANTHER" id="PTHR34836">
    <property type="entry name" value="OS06G0188250 PROTEIN"/>
    <property type="match status" value="1"/>
</dbReference>
<evidence type="ECO:0000256" key="13">
    <source>
        <dbReference type="PIRNR" id="PIRNR037090"/>
    </source>
</evidence>
<comment type="similarity">
    <text evidence="2 13">Belongs to the glutamate-gated ion channel (TC 1.A.10.1) family.</text>
</comment>
<keyword evidence="12 13" id="KW-0407">Ion channel</keyword>
<evidence type="ECO:0000256" key="7">
    <source>
        <dbReference type="ARBA" id="ARBA00023065"/>
    </source>
</evidence>
<keyword evidence="5 16" id="KW-0732">Signal</keyword>
<accession>A0AAQ3KUY2</accession>
<evidence type="ECO:0000256" key="2">
    <source>
        <dbReference type="ARBA" id="ARBA00008685"/>
    </source>
</evidence>
<dbReference type="SMART" id="SM00079">
    <property type="entry name" value="PBPe"/>
    <property type="match status" value="1"/>
</dbReference>
<dbReference type="PIRSF" id="PIRSF037090">
    <property type="entry name" value="Iontro_Glu-like_rcpt_pln"/>
    <property type="match status" value="1"/>
</dbReference>
<keyword evidence="9 13" id="KW-0675">Receptor</keyword>
<dbReference type="PANTHER" id="PTHR34836:SF9">
    <property type="entry name" value="RECEPTOR LIGAND BINDING REGION DOMAIN-CONTAINING PROTEIN"/>
    <property type="match status" value="1"/>
</dbReference>
<dbReference type="GO" id="GO:0015276">
    <property type="term" value="F:ligand-gated monoatomic ion channel activity"/>
    <property type="evidence" value="ECO:0007669"/>
    <property type="project" value="InterPro"/>
</dbReference>
<dbReference type="GO" id="GO:0016020">
    <property type="term" value="C:membrane"/>
    <property type="evidence" value="ECO:0007669"/>
    <property type="project" value="UniProtKB-SubCell"/>
</dbReference>
<dbReference type="GO" id="GO:0004930">
    <property type="term" value="F:G protein-coupled receptor activity"/>
    <property type="evidence" value="ECO:0007669"/>
    <property type="project" value="InterPro"/>
</dbReference>
<dbReference type="InterPro" id="IPR001320">
    <property type="entry name" value="Iontro_rcpt_C"/>
</dbReference>
<feature type="transmembrane region" description="Helical" evidence="15">
    <location>
        <begin position="615"/>
        <end position="638"/>
    </location>
</feature>
<dbReference type="InterPro" id="IPR044440">
    <property type="entry name" value="GABAb_receptor_plant_PBP1"/>
</dbReference>
<dbReference type="EMBL" id="CP136896">
    <property type="protein sequence ID" value="WOL15154.1"/>
    <property type="molecule type" value="Genomic_DNA"/>
</dbReference>
<dbReference type="Pfam" id="PF00060">
    <property type="entry name" value="Lig_chan"/>
    <property type="match status" value="1"/>
</dbReference>
<evidence type="ECO:0000256" key="9">
    <source>
        <dbReference type="ARBA" id="ARBA00023170"/>
    </source>
</evidence>
<organism evidence="18 19">
    <name type="scientific">Canna indica</name>
    <name type="common">Indian-shot</name>
    <dbReference type="NCBI Taxonomy" id="4628"/>
    <lineage>
        <taxon>Eukaryota</taxon>
        <taxon>Viridiplantae</taxon>
        <taxon>Streptophyta</taxon>
        <taxon>Embryophyta</taxon>
        <taxon>Tracheophyta</taxon>
        <taxon>Spermatophyta</taxon>
        <taxon>Magnoliopsida</taxon>
        <taxon>Liliopsida</taxon>
        <taxon>Zingiberales</taxon>
        <taxon>Cannaceae</taxon>
        <taxon>Canna</taxon>
    </lineage>
</organism>
<evidence type="ECO:0000256" key="11">
    <source>
        <dbReference type="ARBA" id="ARBA00023286"/>
    </source>
</evidence>
<keyword evidence="7 13" id="KW-0406">Ion transport</keyword>
<dbReference type="InterPro" id="IPR000337">
    <property type="entry name" value="GPCR_3"/>
</dbReference>
<comment type="function">
    <text evidence="13">Glutamate-gated receptor that probably acts as non-selective cation channel.</text>
</comment>
<dbReference type="FunFam" id="3.40.50.2300:FF:000188">
    <property type="entry name" value="Glutamate receptor"/>
    <property type="match status" value="1"/>
</dbReference>
<dbReference type="Gene3D" id="3.40.190.10">
    <property type="entry name" value="Periplasmic binding protein-like II"/>
    <property type="match status" value="1"/>
</dbReference>
<evidence type="ECO:0000256" key="12">
    <source>
        <dbReference type="ARBA" id="ARBA00023303"/>
    </source>
</evidence>
<evidence type="ECO:0000256" key="6">
    <source>
        <dbReference type="ARBA" id="ARBA00022989"/>
    </source>
</evidence>
<evidence type="ECO:0000256" key="16">
    <source>
        <dbReference type="SAM" id="SignalP"/>
    </source>
</evidence>
<dbReference type="Proteomes" id="UP001327560">
    <property type="component" value="Chromosome 7"/>
</dbReference>
<keyword evidence="19" id="KW-1185">Reference proteome</keyword>
<evidence type="ECO:0000256" key="10">
    <source>
        <dbReference type="ARBA" id="ARBA00023180"/>
    </source>
</evidence>
<name>A0AAQ3KUY2_9LILI</name>
<dbReference type="SUPFAM" id="SSF53822">
    <property type="entry name" value="Periplasmic binding protein-like I"/>
    <property type="match status" value="1"/>
</dbReference>
<dbReference type="Gene3D" id="3.40.50.2300">
    <property type="match status" value="2"/>
</dbReference>
<evidence type="ECO:0000256" key="8">
    <source>
        <dbReference type="ARBA" id="ARBA00023136"/>
    </source>
</evidence>
<dbReference type="AlphaFoldDB" id="A0AAQ3KUY2"/>
<dbReference type="InterPro" id="IPR015683">
    <property type="entry name" value="Ionotropic_Glu_rcpt"/>
</dbReference>
<evidence type="ECO:0000256" key="5">
    <source>
        <dbReference type="ARBA" id="ARBA00022729"/>
    </source>
</evidence>
<proteinExistence type="inferred from homology"/>
<evidence type="ECO:0000313" key="19">
    <source>
        <dbReference type="Proteomes" id="UP001327560"/>
    </source>
</evidence>
<reference evidence="18 19" key="1">
    <citation type="submission" date="2023-10" db="EMBL/GenBank/DDBJ databases">
        <title>Chromosome-scale genome assembly provides insights into flower coloration mechanisms of Canna indica.</title>
        <authorList>
            <person name="Li C."/>
        </authorList>
    </citation>
    <scope>NUCLEOTIDE SEQUENCE [LARGE SCALE GENOMIC DNA]</scope>
    <source>
        <tissue evidence="18">Flower</tissue>
    </source>
</reference>
<keyword evidence="10" id="KW-0325">Glycoprotein</keyword>
<gene>
    <name evidence="18" type="ORF">Cni_G23935</name>
</gene>
<dbReference type="Pfam" id="PF01094">
    <property type="entry name" value="ANF_receptor"/>
    <property type="match status" value="1"/>
</dbReference>
<evidence type="ECO:0000313" key="18">
    <source>
        <dbReference type="EMBL" id="WOL15154.1"/>
    </source>
</evidence>
<keyword evidence="6 15" id="KW-1133">Transmembrane helix</keyword>
<dbReference type="CDD" id="cd19990">
    <property type="entry name" value="PBP1_GABAb_receptor_plant"/>
    <property type="match status" value="1"/>
</dbReference>
<feature type="signal peptide" evidence="16">
    <location>
        <begin position="1"/>
        <end position="23"/>
    </location>
</feature>
<feature type="region of interest" description="Disordered" evidence="14">
    <location>
        <begin position="900"/>
        <end position="920"/>
    </location>
</feature>
<sequence length="946" mass="105847">MHNHPFCILIPLILLHITYKASPQEAQVMNSIILLLLLSHGVPKKIMADDKSSSSFATVQVGVILDMDTWIGTLGWSCISMAVDDFYAMHPNSSTRLKLHLKSSQGDVVSAASAALTLFNDIKVEAIIGPQSSEQAKFVAELGSKFQIPILSFSATSPLLSPRRFPYYVRTTFNDSIQAKVIVELVQSFGWRKVILIFEDSDYGYGILPYLIENFQMLDIQIPHKRAILVSTTNKQIQEELHLLRNIQSRIFIVHASLELSHRITLMAKKENMMTEGYAWIMTCGLADYLSLMNFSSIDAMQGILSISQYVPESQKINDFMVRWHKKFYHNNQSFKVNQLGSFGLLAYDTTWALAMAAETASLSSSGHEINMTKPKTLLNVISNMKYDGISGKFSMENAQLNVTTFQIVNVIGNWGKKIGLWTSANGFSKSMNSKKILTGILWPGDSLSIPKTLAVPPKDSMLRIAVPITTFSELVNYEWNPRTQRNGSGFCIEVFDLVMASLDDAPSYEYIMFNHSGSYDDLVYQVYIQKFDAVVGDVTINANRSLYVDFTVPFVGQEGVSILVPKYGLRKSAWIFLKPLKPGLWLAIGVFIIFTGIVVWVLEHRINEEFRGTPVNQFGTILFFSFSTLVFAHSLVISPYSSEPTLYTVYITDICKKFYLGEKIKSNMARVVVIVWVFVVLILQSSYTASLTSMLTVEQLHPAFTNLNDLIKNGDYIGYHADSPVQNLLRADRSKLRAYDSVKEYDEALRGSSRGGVSAIVDETPYIEILSKVYPDKYTMVGPIYQTNGFGFVFPKGSPLVPNISKVILKSTNEIEKLYMNMIADTESKTGNSPSLELGSFGGLFIITGITSMSTLISYIIIFLNQHWHVLSSSSEDKSVRGRFATMAKLFDQKSYTTTFANNEPKEGPQGNENPELTPNLSSHTCEISYQGEEGMVEKDTAIET</sequence>
<keyword evidence="3 13" id="KW-0813">Transport</keyword>
<keyword evidence="11 13" id="KW-1071">Ligand-gated ion channel</keyword>
<comment type="subcellular location">
    <subcellularLocation>
        <location evidence="1">Membrane</location>
        <topology evidence="1">Multi-pass membrane protein</topology>
    </subcellularLocation>
</comment>
<dbReference type="SUPFAM" id="SSF53850">
    <property type="entry name" value="Periplasmic binding protein-like II"/>
    <property type="match status" value="1"/>
</dbReference>
<keyword evidence="4 15" id="KW-0812">Transmembrane</keyword>
<dbReference type="CDD" id="cd13686">
    <property type="entry name" value="GluR_Plant"/>
    <property type="match status" value="1"/>
</dbReference>
<feature type="domain" description="Ionotropic glutamate receptor C-terminal" evidence="17">
    <location>
        <begin position="464"/>
        <end position="826"/>
    </location>
</feature>
<dbReference type="InterPro" id="IPR001828">
    <property type="entry name" value="ANF_lig-bd_rcpt"/>
</dbReference>
<evidence type="ECO:0000259" key="17">
    <source>
        <dbReference type="SMART" id="SM00079"/>
    </source>
</evidence>
<keyword evidence="8 13" id="KW-0472">Membrane</keyword>
<evidence type="ECO:0000256" key="15">
    <source>
        <dbReference type="SAM" id="Phobius"/>
    </source>
</evidence>
<dbReference type="InterPro" id="IPR017103">
    <property type="entry name" value="Iontropic_Glu_rcpt_pln"/>
</dbReference>
<feature type="transmembrane region" description="Helical" evidence="15">
    <location>
        <begin position="839"/>
        <end position="865"/>
    </location>
</feature>
<evidence type="ECO:0000256" key="4">
    <source>
        <dbReference type="ARBA" id="ARBA00022692"/>
    </source>
</evidence>
<evidence type="ECO:0000256" key="3">
    <source>
        <dbReference type="ARBA" id="ARBA00022448"/>
    </source>
</evidence>